<dbReference type="GO" id="GO:0016020">
    <property type="term" value="C:membrane"/>
    <property type="evidence" value="ECO:0007669"/>
    <property type="project" value="UniProtKB-SubCell"/>
</dbReference>
<feature type="transmembrane region" description="Helical" evidence="5">
    <location>
        <begin position="205"/>
        <end position="222"/>
    </location>
</feature>
<dbReference type="Gene3D" id="1.10.357.140">
    <property type="entry name" value="UbiA prenyltransferase"/>
    <property type="match status" value="1"/>
</dbReference>
<keyword evidence="6" id="KW-0808">Transferase</keyword>
<dbReference type="Proteomes" id="UP000520814">
    <property type="component" value="Unassembled WGS sequence"/>
</dbReference>
<dbReference type="InterPro" id="IPR044878">
    <property type="entry name" value="UbiA_sf"/>
</dbReference>
<organism evidence="6 7">
    <name type="scientific">Armatimonas rosea</name>
    <dbReference type="NCBI Taxonomy" id="685828"/>
    <lineage>
        <taxon>Bacteria</taxon>
        <taxon>Bacillati</taxon>
        <taxon>Armatimonadota</taxon>
        <taxon>Armatimonadia</taxon>
        <taxon>Armatimonadales</taxon>
        <taxon>Armatimonadaceae</taxon>
        <taxon>Armatimonas</taxon>
    </lineage>
</organism>
<evidence type="ECO:0000256" key="1">
    <source>
        <dbReference type="ARBA" id="ARBA00004141"/>
    </source>
</evidence>
<evidence type="ECO:0000256" key="3">
    <source>
        <dbReference type="ARBA" id="ARBA00022989"/>
    </source>
</evidence>
<gene>
    <name evidence="6" type="ORF">HNQ39_000466</name>
</gene>
<feature type="transmembrane region" description="Helical" evidence="5">
    <location>
        <begin position="106"/>
        <end position="126"/>
    </location>
</feature>
<keyword evidence="2 5" id="KW-0812">Transmembrane</keyword>
<evidence type="ECO:0000313" key="6">
    <source>
        <dbReference type="EMBL" id="MBB6048704.1"/>
    </source>
</evidence>
<feature type="transmembrane region" description="Helical" evidence="5">
    <location>
        <begin position="234"/>
        <end position="251"/>
    </location>
</feature>
<reference evidence="6 7" key="1">
    <citation type="submission" date="2020-08" db="EMBL/GenBank/DDBJ databases">
        <title>Genomic Encyclopedia of Type Strains, Phase IV (KMG-IV): sequencing the most valuable type-strain genomes for metagenomic binning, comparative biology and taxonomic classification.</title>
        <authorList>
            <person name="Goeker M."/>
        </authorList>
    </citation>
    <scope>NUCLEOTIDE SEQUENCE [LARGE SCALE GENOMIC DNA]</scope>
    <source>
        <strain evidence="6 7">DSM 23562</strain>
    </source>
</reference>
<name>A0A7W9SMR5_ARMRO</name>
<feature type="transmembrane region" description="Helical" evidence="5">
    <location>
        <begin position="74"/>
        <end position="94"/>
    </location>
</feature>
<keyword evidence="4 5" id="KW-0472">Membrane</keyword>
<accession>A0A7W9SMR5</accession>
<comment type="caution">
    <text evidence="6">The sequence shown here is derived from an EMBL/GenBank/DDBJ whole genome shotgun (WGS) entry which is preliminary data.</text>
</comment>
<keyword evidence="7" id="KW-1185">Reference proteome</keyword>
<feature type="transmembrane region" description="Helical" evidence="5">
    <location>
        <begin position="157"/>
        <end position="174"/>
    </location>
</feature>
<keyword evidence="3 5" id="KW-1133">Transmembrane helix</keyword>
<feature type="transmembrane region" description="Helical" evidence="5">
    <location>
        <begin position="32"/>
        <end position="53"/>
    </location>
</feature>
<feature type="transmembrane region" description="Helical" evidence="5">
    <location>
        <begin position="271"/>
        <end position="287"/>
    </location>
</feature>
<dbReference type="AlphaFoldDB" id="A0A7W9SMR5"/>
<evidence type="ECO:0000313" key="7">
    <source>
        <dbReference type="Proteomes" id="UP000520814"/>
    </source>
</evidence>
<comment type="subcellular location">
    <subcellularLocation>
        <location evidence="1">Membrane</location>
        <topology evidence="1">Multi-pass membrane protein</topology>
    </subcellularLocation>
</comment>
<dbReference type="InterPro" id="IPR000537">
    <property type="entry name" value="UbiA_prenyltransferase"/>
</dbReference>
<protein>
    <submittedName>
        <fullName evidence="6">4-hydroxybenzoate polyprenyltransferase</fullName>
    </submittedName>
</protein>
<feature type="transmembrane region" description="Helical" evidence="5">
    <location>
        <begin position="131"/>
        <end position="151"/>
    </location>
</feature>
<dbReference type="CDD" id="cd13963">
    <property type="entry name" value="PT_UbiA_2"/>
    <property type="match status" value="1"/>
</dbReference>
<evidence type="ECO:0000256" key="2">
    <source>
        <dbReference type="ARBA" id="ARBA00022692"/>
    </source>
</evidence>
<dbReference type="NCBIfam" id="NF008977">
    <property type="entry name" value="PRK12324.1-2"/>
    <property type="match status" value="1"/>
</dbReference>
<dbReference type="NCBIfam" id="NF008978">
    <property type="entry name" value="PRK12324.1-4"/>
    <property type="match status" value="1"/>
</dbReference>
<evidence type="ECO:0000256" key="5">
    <source>
        <dbReference type="SAM" id="Phobius"/>
    </source>
</evidence>
<dbReference type="EMBL" id="JACHGW010000001">
    <property type="protein sequence ID" value="MBB6048704.1"/>
    <property type="molecule type" value="Genomic_DNA"/>
</dbReference>
<dbReference type="Pfam" id="PF01040">
    <property type="entry name" value="UbiA"/>
    <property type="match status" value="1"/>
</dbReference>
<proteinExistence type="predicted"/>
<dbReference type="GO" id="GO:0016765">
    <property type="term" value="F:transferase activity, transferring alkyl or aryl (other than methyl) groups"/>
    <property type="evidence" value="ECO:0007669"/>
    <property type="project" value="InterPro"/>
</dbReference>
<evidence type="ECO:0000256" key="4">
    <source>
        <dbReference type="ARBA" id="ARBA00023136"/>
    </source>
</evidence>
<sequence length="289" mass="32314">MRPKQWVKNVLLFAGLLFTQDQQHAPLHWVKAIAAFFLFCFLSGLTYYVNDLLDVEADRQHPKKRFRPIASGRLPLGVARVMAGLGIPALLVAARLLEYDLSGWPAWKFFTAASLYLVVTLCYSFVLKHLVIVDVLVLASLFVIRAVAGAFVINVPISEWLLLCTLLLALFLGLSKRRGELVALGSASPTRAILKEYSLPMLEQMITIVASACVMSYTLYTFFSKSQNGQSRPYLMATIPFVIYGLFRYLYLSHKKGMGEAPEATLVEDKALLVNILLWALVALIVLRL</sequence>